<dbReference type="NCBIfam" id="TIGR01352">
    <property type="entry name" value="tonB_Cterm"/>
    <property type="match status" value="1"/>
</dbReference>
<comment type="subcellular location">
    <subcellularLocation>
        <location evidence="1">Cell inner membrane</location>
        <topology evidence="1">Single-pass membrane protein</topology>
        <orientation evidence="1">Periplasmic side</orientation>
    </subcellularLocation>
</comment>
<evidence type="ECO:0000256" key="8">
    <source>
        <dbReference type="ARBA" id="ARBA00022989"/>
    </source>
</evidence>
<protein>
    <submittedName>
        <fullName evidence="12">Energy transducer TonB</fullName>
    </submittedName>
</protein>
<keyword evidence="13" id="KW-1185">Reference proteome</keyword>
<evidence type="ECO:0000256" key="3">
    <source>
        <dbReference type="ARBA" id="ARBA00022448"/>
    </source>
</evidence>
<dbReference type="EMBL" id="SJTG01000002">
    <property type="protein sequence ID" value="TCI11297.1"/>
    <property type="molecule type" value="Genomic_DNA"/>
</dbReference>
<gene>
    <name evidence="12" type="ORF">EZM97_21090</name>
</gene>
<dbReference type="PROSITE" id="PS52015">
    <property type="entry name" value="TONB_CTD"/>
    <property type="match status" value="1"/>
</dbReference>
<evidence type="ECO:0000256" key="4">
    <source>
        <dbReference type="ARBA" id="ARBA00022475"/>
    </source>
</evidence>
<evidence type="ECO:0000313" key="12">
    <source>
        <dbReference type="EMBL" id="TCI11297.1"/>
    </source>
</evidence>
<dbReference type="GO" id="GO:0015031">
    <property type="term" value="P:protein transport"/>
    <property type="evidence" value="ECO:0007669"/>
    <property type="project" value="UniProtKB-KW"/>
</dbReference>
<feature type="signal peptide" evidence="10">
    <location>
        <begin position="1"/>
        <end position="17"/>
    </location>
</feature>
<evidence type="ECO:0000256" key="1">
    <source>
        <dbReference type="ARBA" id="ARBA00004383"/>
    </source>
</evidence>
<dbReference type="GO" id="GO:0098797">
    <property type="term" value="C:plasma membrane protein complex"/>
    <property type="evidence" value="ECO:0007669"/>
    <property type="project" value="TreeGrafter"/>
</dbReference>
<keyword evidence="8" id="KW-1133">Transmembrane helix</keyword>
<dbReference type="InterPro" id="IPR051045">
    <property type="entry name" value="TonB-dependent_transducer"/>
</dbReference>
<keyword evidence="3" id="KW-0813">Transport</keyword>
<keyword evidence="9" id="KW-0472">Membrane</keyword>
<dbReference type="PANTHER" id="PTHR33446:SF2">
    <property type="entry name" value="PROTEIN TONB"/>
    <property type="match status" value="1"/>
</dbReference>
<name>A0A4R0YQP9_9GAMM</name>
<dbReference type="GO" id="GO:0031992">
    <property type="term" value="F:energy transducer activity"/>
    <property type="evidence" value="ECO:0007669"/>
    <property type="project" value="TreeGrafter"/>
</dbReference>
<dbReference type="Proteomes" id="UP000291822">
    <property type="component" value="Unassembled WGS sequence"/>
</dbReference>
<comment type="similarity">
    <text evidence="2">Belongs to the TonB family.</text>
</comment>
<sequence>MKKLASALLLVCASAHASDDGLAHANYAQLQAQALVASATTWGQDYLRALYGNPVLKQASDLLQRCAKLAPTPHEEFDVVGVVKEDQRLAYAHVQPETPVTVCFRDGLAQIDFPSAGAHAPLAVSLHYEASLWMPLSPFLPPGAIPRPPAPPSAPASLPERINAPPVQYPLQALAANEGGTAIVLVGVNAAGGVDFVRLQTSSGRADIDASAMDHARRTLFKPAMANLKPIARTVRIPYNFSFDAWPADKAAMVADYVHAVGDEIARHWTPPSPASAGSHCVLGISQQADGTITDAEPLDTCELDDNARASLVQAVKSMGALPTVGYDKVFRPWFVFDVVTK</sequence>
<evidence type="ECO:0000259" key="11">
    <source>
        <dbReference type="PROSITE" id="PS52015"/>
    </source>
</evidence>
<dbReference type="InterPro" id="IPR037682">
    <property type="entry name" value="TonB_C"/>
</dbReference>
<organism evidence="12 13">
    <name type="scientific">Dyella soli</name>
    <dbReference type="NCBI Taxonomy" id="522319"/>
    <lineage>
        <taxon>Bacteria</taxon>
        <taxon>Pseudomonadati</taxon>
        <taxon>Pseudomonadota</taxon>
        <taxon>Gammaproteobacteria</taxon>
        <taxon>Lysobacterales</taxon>
        <taxon>Rhodanobacteraceae</taxon>
        <taxon>Dyella</taxon>
    </lineage>
</organism>
<reference evidence="12 13" key="1">
    <citation type="submission" date="2019-02" db="EMBL/GenBank/DDBJ databases">
        <title>Dyella amyloliquefaciens sp. nov., isolated from forest soil.</title>
        <authorList>
            <person name="Gao Z.-H."/>
            <person name="Qiu L.-H."/>
        </authorList>
    </citation>
    <scope>NUCLEOTIDE SEQUENCE [LARGE SCALE GENOMIC DNA]</scope>
    <source>
        <strain evidence="12 13">KACC 12747</strain>
    </source>
</reference>
<keyword evidence="4" id="KW-1003">Cell membrane</keyword>
<evidence type="ECO:0000256" key="2">
    <source>
        <dbReference type="ARBA" id="ARBA00006555"/>
    </source>
</evidence>
<proteinExistence type="inferred from homology"/>
<comment type="caution">
    <text evidence="12">The sequence shown here is derived from an EMBL/GenBank/DDBJ whole genome shotgun (WGS) entry which is preliminary data.</text>
</comment>
<dbReference type="GO" id="GO:0055085">
    <property type="term" value="P:transmembrane transport"/>
    <property type="evidence" value="ECO:0007669"/>
    <property type="project" value="InterPro"/>
</dbReference>
<accession>A0A4R0YQP9</accession>
<dbReference type="PANTHER" id="PTHR33446">
    <property type="entry name" value="PROTEIN TONB-RELATED"/>
    <property type="match status" value="1"/>
</dbReference>
<keyword evidence="6" id="KW-0812">Transmembrane</keyword>
<dbReference type="RefSeq" id="WP_131410159.1">
    <property type="nucleotide sequence ID" value="NZ_SJTG01000002.1"/>
</dbReference>
<keyword evidence="7" id="KW-0653">Protein transport</keyword>
<dbReference type="Gene3D" id="3.30.1150.10">
    <property type="match status" value="2"/>
</dbReference>
<evidence type="ECO:0000313" key="13">
    <source>
        <dbReference type="Proteomes" id="UP000291822"/>
    </source>
</evidence>
<dbReference type="SUPFAM" id="SSF74653">
    <property type="entry name" value="TolA/TonB C-terminal domain"/>
    <property type="match status" value="2"/>
</dbReference>
<feature type="domain" description="TonB C-terminal" evidence="11">
    <location>
        <begin position="154"/>
        <end position="250"/>
    </location>
</feature>
<evidence type="ECO:0000256" key="9">
    <source>
        <dbReference type="ARBA" id="ARBA00023136"/>
    </source>
</evidence>
<evidence type="ECO:0000256" key="6">
    <source>
        <dbReference type="ARBA" id="ARBA00022692"/>
    </source>
</evidence>
<keyword evidence="10" id="KW-0732">Signal</keyword>
<dbReference type="Pfam" id="PF03544">
    <property type="entry name" value="TonB_C"/>
    <property type="match status" value="1"/>
</dbReference>
<evidence type="ECO:0000256" key="5">
    <source>
        <dbReference type="ARBA" id="ARBA00022519"/>
    </source>
</evidence>
<evidence type="ECO:0000256" key="7">
    <source>
        <dbReference type="ARBA" id="ARBA00022927"/>
    </source>
</evidence>
<evidence type="ECO:0000256" key="10">
    <source>
        <dbReference type="SAM" id="SignalP"/>
    </source>
</evidence>
<dbReference type="InterPro" id="IPR006260">
    <property type="entry name" value="TonB/TolA_C"/>
</dbReference>
<keyword evidence="5" id="KW-0997">Cell inner membrane</keyword>
<feature type="chain" id="PRO_5020954908" evidence="10">
    <location>
        <begin position="18"/>
        <end position="342"/>
    </location>
</feature>
<dbReference type="AlphaFoldDB" id="A0A4R0YQP9"/>